<keyword evidence="2" id="KW-1185">Reference proteome</keyword>
<comment type="caution">
    <text evidence="1">The sequence shown here is derived from an EMBL/GenBank/DDBJ whole genome shotgun (WGS) entry which is preliminary data.</text>
</comment>
<name>A0A8X7CJG4_9ARAC</name>
<dbReference type="Proteomes" id="UP000886998">
    <property type="component" value="Unassembled WGS sequence"/>
</dbReference>
<organism evidence="1 2">
    <name type="scientific">Trichonephila inaurata madagascariensis</name>
    <dbReference type="NCBI Taxonomy" id="2747483"/>
    <lineage>
        <taxon>Eukaryota</taxon>
        <taxon>Metazoa</taxon>
        <taxon>Ecdysozoa</taxon>
        <taxon>Arthropoda</taxon>
        <taxon>Chelicerata</taxon>
        <taxon>Arachnida</taxon>
        <taxon>Araneae</taxon>
        <taxon>Araneomorphae</taxon>
        <taxon>Entelegynae</taxon>
        <taxon>Araneoidea</taxon>
        <taxon>Nephilidae</taxon>
        <taxon>Trichonephila</taxon>
        <taxon>Trichonephila inaurata</taxon>
    </lineage>
</organism>
<protein>
    <submittedName>
        <fullName evidence="1">Uncharacterized protein</fullName>
    </submittedName>
</protein>
<dbReference type="EMBL" id="BMAV01016810">
    <property type="protein sequence ID" value="GFY67895.1"/>
    <property type="molecule type" value="Genomic_DNA"/>
</dbReference>
<sequence>METSSPDISYGRTERFRFVHHQTSFRICAEIEGHDIVASNYQGLDKLPDTDGNRERKEILRAALEETLRKKADLVSELHSLPPCTTFNCTCKPKVSRTPSPMIEEPEIKDSNQEITNSNEIPPTTTLTKNKREIKKRKIKKDTVEDFFPLEKLGLSLYTPSEPITIITIVSQILNQNAKGQEIQRKKLIQ</sequence>
<evidence type="ECO:0000313" key="1">
    <source>
        <dbReference type="EMBL" id="GFY67895.1"/>
    </source>
</evidence>
<dbReference type="AlphaFoldDB" id="A0A8X7CJG4"/>
<evidence type="ECO:0000313" key="2">
    <source>
        <dbReference type="Proteomes" id="UP000886998"/>
    </source>
</evidence>
<proteinExistence type="predicted"/>
<gene>
    <name evidence="1" type="ORF">TNIN_203421</name>
</gene>
<accession>A0A8X7CJG4</accession>
<reference evidence="1" key="1">
    <citation type="submission" date="2020-08" db="EMBL/GenBank/DDBJ databases">
        <title>Multicomponent nature underlies the extraordinary mechanical properties of spider dragline silk.</title>
        <authorList>
            <person name="Kono N."/>
            <person name="Nakamura H."/>
            <person name="Mori M."/>
            <person name="Yoshida Y."/>
            <person name="Ohtoshi R."/>
            <person name="Malay A.D."/>
            <person name="Moran D.A.P."/>
            <person name="Tomita M."/>
            <person name="Numata K."/>
            <person name="Arakawa K."/>
        </authorList>
    </citation>
    <scope>NUCLEOTIDE SEQUENCE</scope>
</reference>